<dbReference type="GO" id="GO:0005694">
    <property type="term" value="C:chromosome"/>
    <property type="evidence" value="ECO:0007669"/>
    <property type="project" value="TreeGrafter"/>
</dbReference>
<comment type="caution">
    <text evidence="2">The sequence shown here is derived from an EMBL/GenBank/DDBJ whole genome shotgun (WGS) entry which is preliminary data.</text>
</comment>
<proteinExistence type="predicted"/>
<dbReference type="Pfam" id="PF17762">
    <property type="entry name" value="HTH_ParB"/>
    <property type="match status" value="1"/>
</dbReference>
<dbReference type="GO" id="GO:0007059">
    <property type="term" value="P:chromosome segregation"/>
    <property type="evidence" value="ECO:0007669"/>
    <property type="project" value="TreeGrafter"/>
</dbReference>
<reference evidence="2" key="1">
    <citation type="journal article" date="2014" name="Front. Microbiol.">
        <title>High frequency of phylogenetically diverse reductive dehalogenase-homologous genes in deep subseafloor sedimentary metagenomes.</title>
        <authorList>
            <person name="Kawai M."/>
            <person name="Futagami T."/>
            <person name="Toyoda A."/>
            <person name="Takaki Y."/>
            <person name="Nishi S."/>
            <person name="Hori S."/>
            <person name="Arai W."/>
            <person name="Tsubouchi T."/>
            <person name="Morono Y."/>
            <person name="Uchiyama I."/>
            <person name="Ito T."/>
            <person name="Fujiyama A."/>
            <person name="Inagaki F."/>
            <person name="Takami H."/>
        </authorList>
    </citation>
    <scope>NUCLEOTIDE SEQUENCE</scope>
    <source>
        <strain evidence="2">Expedition CK06-06</strain>
    </source>
</reference>
<sequence length="171" mass="18537">EVSFAENLFRKDLSPIELAAAIKDCLDQKTLTVDELAAGLHRSCHWVQAQVSLLDWPADVLEVIHHGKISIAAASNLAAVHDNIYREFLVRQAVENGATARATAAWLQAWRSMAPAEEAITREPAAAGESVQPAVPQAPCIVCANVFRTDELSHVPVCVHCIHTIRDIGSS</sequence>
<gene>
    <name evidence="2" type="ORF">S03H2_43760</name>
</gene>
<name>X1J3X7_9ZZZZ</name>
<dbReference type="InterPro" id="IPR050336">
    <property type="entry name" value="Chromosome_partition/occlusion"/>
</dbReference>
<evidence type="ECO:0000313" key="2">
    <source>
        <dbReference type="EMBL" id="GAH73034.1"/>
    </source>
</evidence>
<feature type="non-terminal residue" evidence="2">
    <location>
        <position position="1"/>
    </location>
</feature>
<dbReference type="PANTHER" id="PTHR33375">
    <property type="entry name" value="CHROMOSOME-PARTITIONING PROTEIN PARB-RELATED"/>
    <property type="match status" value="1"/>
</dbReference>
<dbReference type="EMBL" id="BARU01027331">
    <property type="protein sequence ID" value="GAH73034.1"/>
    <property type="molecule type" value="Genomic_DNA"/>
</dbReference>
<dbReference type="SUPFAM" id="SSF109709">
    <property type="entry name" value="KorB DNA-binding domain-like"/>
    <property type="match status" value="1"/>
</dbReference>
<dbReference type="Gene3D" id="1.10.10.2830">
    <property type="match status" value="1"/>
</dbReference>
<dbReference type="PANTHER" id="PTHR33375:SF1">
    <property type="entry name" value="CHROMOSOME-PARTITIONING PROTEIN PARB-RELATED"/>
    <property type="match status" value="1"/>
</dbReference>
<dbReference type="InterPro" id="IPR041468">
    <property type="entry name" value="HTH_ParB/Spo0J"/>
</dbReference>
<accession>X1J3X7</accession>
<evidence type="ECO:0000259" key="1">
    <source>
        <dbReference type="Pfam" id="PF17762"/>
    </source>
</evidence>
<organism evidence="2">
    <name type="scientific">marine sediment metagenome</name>
    <dbReference type="NCBI Taxonomy" id="412755"/>
    <lineage>
        <taxon>unclassified sequences</taxon>
        <taxon>metagenomes</taxon>
        <taxon>ecological metagenomes</taxon>
    </lineage>
</organism>
<feature type="domain" description="ParB/Spo0J HTH" evidence="1">
    <location>
        <begin position="11"/>
        <end position="109"/>
    </location>
</feature>
<protein>
    <recommendedName>
        <fullName evidence="1">ParB/Spo0J HTH domain-containing protein</fullName>
    </recommendedName>
</protein>
<dbReference type="AlphaFoldDB" id="X1J3X7"/>